<dbReference type="AlphaFoldDB" id="A0A815A2P9"/>
<organism evidence="2 3">
    <name type="scientific">Adineta ricciae</name>
    <name type="common">Rotifer</name>
    <dbReference type="NCBI Taxonomy" id="249248"/>
    <lineage>
        <taxon>Eukaryota</taxon>
        <taxon>Metazoa</taxon>
        <taxon>Spiralia</taxon>
        <taxon>Gnathifera</taxon>
        <taxon>Rotifera</taxon>
        <taxon>Eurotatoria</taxon>
        <taxon>Bdelloidea</taxon>
        <taxon>Adinetida</taxon>
        <taxon>Adinetidae</taxon>
        <taxon>Adineta</taxon>
    </lineage>
</organism>
<comment type="caution">
    <text evidence="2">The sequence shown here is derived from an EMBL/GenBank/DDBJ whole genome shotgun (WGS) entry which is preliminary data.</text>
</comment>
<feature type="domain" description="NIDO" evidence="1">
    <location>
        <begin position="46"/>
        <end position="111"/>
    </location>
</feature>
<dbReference type="GO" id="GO:0007160">
    <property type="term" value="P:cell-matrix adhesion"/>
    <property type="evidence" value="ECO:0007669"/>
    <property type="project" value="InterPro"/>
</dbReference>
<dbReference type="EMBL" id="CAJNOR010002129">
    <property type="protein sequence ID" value="CAF1251565.1"/>
    <property type="molecule type" value="Genomic_DNA"/>
</dbReference>
<sequence length="204" mass="22920">MNITFNTVAKVTLTHLSNRIIIYNPDENTFEIKAQQLPDKLPAFCFPGSADMSQMVPTIVTWDRVPGYGSSFSFRNTFQAIITTNGINSSTIYNYKQLKWSYDSASSGIHAQTEVLSIVNDSNVVYPDRFIFTIGGDITNVACNITNGLQVASFRGSTYEGYEIRFCAICFNELNYIVKIGAQKKKLAEYSTLKKGFITEKFVY</sequence>
<keyword evidence="3" id="KW-1185">Reference proteome</keyword>
<evidence type="ECO:0000313" key="3">
    <source>
        <dbReference type="Proteomes" id="UP000663828"/>
    </source>
</evidence>
<dbReference type="Proteomes" id="UP000663828">
    <property type="component" value="Unassembled WGS sequence"/>
</dbReference>
<reference evidence="2" key="1">
    <citation type="submission" date="2021-02" db="EMBL/GenBank/DDBJ databases">
        <authorList>
            <person name="Nowell W R."/>
        </authorList>
    </citation>
    <scope>NUCLEOTIDE SEQUENCE</scope>
</reference>
<evidence type="ECO:0000313" key="2">
    <source>
        <dbReference type="EMBL" id="CAF1251565.1"/>
    </source>
</evidence>
<proteinExistence type="predicted"/>
<name>A0A815A2P9_ADIRI</name>
<protein>
    <recommendedName>
        <fullName evidence="1">NIDO domain-containing protein</fullName>
    </recommendedName>
</protein>
<evidence type="ECO:0000259" key="1">
    <source>
        <dbReference type="Pfam" id="PF06119"/>
    </source>
</evidence>
<dbReference type="InterPro" id="IPR003886">
    <property type="entry name" value="NIDO_dom"/>
</dbReference>
<dbReference type="Pfam" id="PF06119">
    <property type="entry name" value="NIDO"/>
    <property type="match status" value="1"/>
</dbReference>
<accession>A0A815A2P9</accession>
<gene>
    <name evidence="2" type="ORF">XAT740_LOCUS26285</name>
</gene>